<feature type="domain" description="G-protein coupled receptors family 1 profile" evidence="8">
    <location>
        <begin position="44"/>
        <end position="134"/>
    </location>
</feature>
<dbReference type="PRINTS" id="PR00237">
    <property type="entry name" value="GPCRRHODOPSN"/>
</dbReference>
<name>A0A8J5ZU63_GALPY</name>
<evidence type="ECO:0000259" key="8">
    <source>
        <dbReference type="PROSITE" id="PS50262"/>
    </source>
</evidence>
<proteinExistence type="inferred from homology"/>
<keyword evidence="3 7" id="KW-1133">Transmembrane helix</keyword>
<evidence type="ECO:0000256" key="5">
    <source>
        <dbReference type="ARBA" id="ARBA00023136"/>
    </source>
</evidence>
<comment type="subcellular location">
    <subcellularLocation>
        <location evidence="1">Membrane</location>
    </subcellularLocation>
</comment>
<sequence>MRAPGANQSWARGDFVLVAFAHVPALRPLLAALFLAAFLLALLGNALIALLTARDAGLRAPMYFFLRQLAMVELCFSLDMLPRLLAALLGPGLGMSPAGCALQLLLVLACVSSECFLLAVMAWDRYVAICRPLR</sequence>
<keyword evidence="2 6" id="KW-0812">Transmembrane</keyword>
<keyword evidence="5 7" id="KW-0472">Membrane</keyword>
<feature type="transmembrane region" description="Helical" evidence="7">
    <location>
        <begin position="29"/>
        <end position="51"/>
    </location>
</feature>
<feature type="transmembrane region" description="Helical" evidence="7">
    <location>
        <begin position="101"/>
        <end position="123"/>
    </location>
</feature>
<evidence type="ECO:0000313" key="9">
    <source>
        <dbReference type="EMBL" id="KAG8510168.1"/>
    </source>
</evidence>
<dbReference type="AlphaFoldDB" id="A0A8J5ZU63"/>
<keyword evidence="6 9" id="KW-0675">Receptor</keyword>
<keyword evidence="10" id="KW-1185">Reference proteome</keyword>
<reference evidence="9" key="1">
    <citation type="journal article" date="2021" name="Evol. Appl.">
        <title>The genome of the Pyrenean desman and the effects of bottlenecks and inbreeding on the genomic landscape of an endangered species.</title>
        <authorList>
            <person name="Escoda L."/>
            <person name="Castresana J."/>
        </authorList>
    </citation>
    <scope>NUCLEOTIDE SEQUENCE</scope>
    <source>
        <strain evidence="9">IBE-C5619</strain>
    </source>
</reference>
<evidence type="ECO:0000256" key="7">
    <source>
        <dbReference type="SAM" id="Phobius"/>
    </source>
</evidence>
<dbReference type="PROSITE" id="PS00237">
    <property type="entry name" value="G_PROTEIN_RECEP_F1_1"/>
    <property type="match status" value="1"/>
</dbReference>
<dbReference type="InterPro" id="IPR000276">
    <property type="entry name" value="GPCR_Rhodpsn"/>
</dbReference>
<organism evidence="9 10">
    <name type="scientific">Galemys pyrenaicus</name>
    <name type="common">Iberian desman</name>
    <name type="synonym">Pyrenean desman</name>
    <dbReference type="NCBI Taxonomy" id="202257"/>
    <lineage>
        <taxon>Eukaryota</taxon>
        <taxon>Metazoa</taxon>
        <taxon>Chordata</taxon>
        <taxon>Craniata</taxon>
        <taxon>Vertebrata</taxon>
        <taxon>Euteleostomi</taxon>
        <taxon>Mammalia</taxon>
        <taxon>Eutheria</taxon>
        <taxon>Laurasiatheria</taxon>
        <taxon>Eulipotyphla</taxon>
        <taxon>Talpidae</taxon>
        <taxon>Galemys</taxon>
    </lineage>
</organism>
<evidence type="ECO:0000313" key="10">
    <source>
        <dbReference type="Proteomes" id="UP000700334"/>
    </source>
</evidence>
<comment type="caution">
    <text evidence="9">The sequence shown here is derived from an EMBL/GenBank/DDBJ whole genome shotgun (WGS) entry which is preliminary data.</text>
</comment>
<gene>
    <name evidence="9" type="ORF">J0S82_006407</name>
</gene>
<evidence type="ECO:0000256" key="2">
    <source>
        <dbReference type="ARBA" id="ARBA00022692"/>
    </source>
</evidence>
<dbReference type="GO" id="GO:0004930">
    <property type="term" value="F:G protein-coupled receptor activity"/>
    <property type="evidence" value="ECO:0007669"/>
    <property type="project" value="UniProtKB-KW"/>
</dbReference>
<dbReference type="InterPro" id="IPR017452">
    <property type="entry name" value="GPCR_Rhodpsn_7TM"/>
</dbReference>
<evidence type="ECO:0000256" key="3">
    <source>
        <dbReference type="ARBA" id="ARBA00022989"/>
    </source>
</evidence>
<dbReference type="EMBL" id="JAGFMF010011892">
    <property type="protein sequence ID" value="KAG8510168.1"/>
    <property type="molecule type" value="Genomic_DNA"/>
</dbReference>
<protein>
    <submittedName>
        <fullName evidence="9">Olfactory receptor 10A7</fullName>
    </submittedName>
</protein>
<dbReference type="Gene3D" id="1.20.1070.10">
    <property type="entry name" value="Rhodopsin 7-helix transmembrane proteins"/>
    <property type="match status" value="1"/>
</dbReference>
<feature type="transmembrane region" description="Helical" evidence="7">
    <location>
        <begin position="63"/>
        <end position="81"/>
    </location>
</feature>
<dbReference type="Pfam" id="PF00001">
    <property type="entry name" value="7tm_1"/>
    <property type="match status" value="1"/>
</dbReference>
<keyword evidence="6" id="KW-0807">Transducer</keyword>
<evidence type="ECO:0000256" key="4">
    <source>
        <dbReference type="ARBA" id="ARBA00023040"/>
    </source>
</evidence>
<dbReference type="Proteomes" id="UP000700334">
    <property type="component" value="Unassembled WGS sequence"/>
</dbReference>
<evidence type="ECO:0000256" key="6">
    <source>
        <dbReference type="RuleBase" id="RU000688"/>
    </source>
</evidence>
<dbReference type="SUPFAM" id="SSF81321">
    <property type="entry name" value="Family A G protein-coupled receptor-like"/>
    <property type="match status" value="1"/>
</dbReference>
<comment type="similarity">
    <text evidence="6">Belongs to the G-protein coupled receptor 1 family.</text>
</comment>
<evidence type="ECO:0000256" key="1">
    <source>
        <dbReference type="ARBA" id="ARBA00004370"/>
    </source>
</evidence>
<accession>A0A8J5ZU63</accession>
<keyword evidence="4 6" id="KW-0297">G-protein coupled receptor</keyword>
<dbReference type="GO" id="GO:0016020">
    <property type="term" value="C:membrane"/>
    <property type="evidence" value="ECO:0007669"/>
    <property type="project" value="UniProtKB-SubCell"/>
</dbReference>
<dbReference type="PANTHER" id="PTHR26453">
    <property type="entry name" value="OLFACTORY RECEPTOR"/>
    <property type="match status" value="1"/>
</dbReference>
<dbReference type="PROSITE" id="PS50262">
    <property type="entry name" value="G_PROTEIN_RECEP_F1_2"/>
    <property type="match status" value="1"/>
</dbReference>